<evidence type="ECO:0000313" key="2">
    <source>
        <dbReference type="EMBL" id="SPR10958.1"/>
    </source>
</evidence>
<dbReference type="GeneID" id="97127922"/>
<evidence type="ECO:0000313" key="4">
    <source>
        <dbReference type="Proteomes" id="UP000244992"/>
    </source>
</evidence>
<dbReference type="Proteomes" id="UP000244943">
    <property type="component" value="Chromosome I"/>
</dbReference>
<evidence type="ECO:0000313" key="1">
    <source>
        <dbReference type="EMBL" id="SPR10630.1"/>
    </source>
</evidence>
<evidence type="ECO:0000313" key="3">
    <source>
        <dbReference type="Proteomes" id="UP000244943"/>
    </source>
</evidence>
<gene>
    <name evidence="2" type="ORF">KATO_01776</name>
    <name evidence="1" type="ORF">UT76HP_01788</name>
</gene>
<protein>
    <submittedName>
        <fullName evidence="2">Uncharacterized protein</fullName>
    </submittedName>
</protein>
<reference evidence="2" key="2">
    <citation type="submission" date="2018-03" db="EMBL/GenBank/DDBJ databases">
        <authorList>
            <person name="Keele B.F."/>
        </authorList>
    </citation>
    <scope>NUCLEOTIDE SEQUENCE [LARGE SCALE GENOMIC DNA]</scope>
    <source>
        <strain evidence="2">Kato</strain>
        <strain evidence="1">UT76</strain>
    </source>
</reference>
<dbReference type="EMBL" id="LS398550">
    <property type="protein sequence ID" value="SPR10958.1"/>
    <property type="molecule type" value="Genomic_DNA"/>
</dbReference>
<reference evidence="3 4" key="1">
    <citation type="submission" date="2018-03" db="EMBL/GenBank/DDBJ databases">
        <authorList>
            <person name="Batty M. E."/>
            <person name="Batty M E."/>
        </authorList>
    </citation>
    <scope>NUCLEOTIDE SEQUENCE [LARGE SCALE GENOMIC DNA]</scope>
</reference>
<sequence>MLLKTQALTKKIANAFSKKIAEQVFDLTKIMDNKKKSVLENSIHKALQKKAGNHTRN</sequence>
<dbReference type="AlphaFoldDB" id="A0A2U3RCR6"/>
<proteinExistence type="predicted"/>
<dbReference type="RefSeq" id="WP_408635698.1">
    <property type="nucleotide sequence ID" value="NZ_LS398550.1"/>
</dbReference>
<accession>A0A2U3RCR6</accession>
<dbReference type="EMBL" id="LS398552">
    <property type="protein sequence ID" value="SPR10630.1"/>
    <property type="molecule type" value="Genomic_DNA"/>
</dbReference>
<organism evidence="2 4">
    <name type="scientific">Orientia tsutsugamushi</name>
    <name type="common">Rickettsia tsutsugamushi</name>
    <dbReference type="NCBI Taxonomy" id="784"/>
    <lineage>
        <taxon>Bacteria</taxon>
        <taxon>Pseudomonadati</taxon>
        <taxon>Pseudomonadota</taxon>
        <taxon>Alphaproteobacteria</taxon>
        <taxon>Rickettsiales</taxon>
        <taxon>Rickettsiaceae</taxon>
        <taxon>Rickettsieae</taxon>
        <taxon>Orientia</taxon>
    </lineage>
</organism>
<dbReference type="Proteomes" id="UP000244992">
    <property type="component" value="Chromosome I"/>
</dbReference>
<name>A0A2U3RCR6_ORITS</name>